<name>A0AA93BL02_9BACT</name>
<dbReference type="AlphaFoldDB" id="A0AA93BL02"/>
<evidence type="ECO:0000313" key="3">
    <source>
        <dbReference type="EMBL" id="RHA82418.1"/>
    </source>
</evidence>
<protein>
    <submittedName>
        <fullName evidence="3">DUF3883 domain-containing protein</fullName>
    </submittedName>
</protein>
<dbReference type="InterPro" id="IPR024975">
    <property type="entry name" value="NOV_C"/>
</dbReference>
<feature type="domain" description="Protein NO VEIN C-terminal" evidence="2">
    <location>
        <begin position="255"/>
        <end position="351"/>
    </location>
</feature>
<dbReference type="EMBL" id="QSFW01000045">
    <property type="protein sequence ID" value="RHA82418.1"/>
    <property type="molecule type" value="Genomic_DNA"/>
</dbReference>
<evidence type="ECO:0000313" key="4">
    <source>
        <dbReference type="Proteomes" id="UP000284990"/>
    </source>
</evidence>
<comment type="caution">
    <text evidence="3">The sequence shown here is derived from an EMBL/GenBank/DDBJ whole genome shotgun (WGS) entry which is preliminary data.</text>
</comment>
<dbReference type="Proteomes" id="UP000284990">
    <property type="component" value="Unassembled WGS sequence"/>
</dbReference>
<gene>
    <name evidence="3" type="ORF">DW916_15360</name>
</gene>
<evidence type="ECO:0000259" key="2">
    <source>
        <dbReference type="Pfam" id="PF13020"/>
    </source>
</evidence>
<proteinExistence type="predicted"/>
<feature type="region of interest" description="Disordered" evidence="1">
    <location>
        <begin position="200"/>
        <end position="250"/>
    </location>
</feature>
<sequence>MSKEKSFSGIYKDVTYEDILSYKRFKKLSFLKGYSPEEIARHLYAQENISQDKWKVLNILSKELFNKKRAEAYKLKIHSNYDYLLNEFDNRRLPDGVFSESFDKGVIACVKAKSEIPFYQQFICDYFFEFNIDSIIDYAYTLPEEQKDMCKTLIYAAIQYYRDTNDSRKIMLNNARHKEYSSDKVDDRAKKDKLISKISESENHSDVPAKEVHLDMVSKPEDPIDAKERKDRIRSKDGIDYSDQQKRNQETGDIGEKLVLANEIEKARKWGLSEDLVSQIRRVSLESDDYGFDILSFDQNGKEHYIEVKTTKASSNSLSFVLTQNELYHARKYGSAYSIVMVFDVAQNPRIWDMGNPFVSEPCKVNIKPIKYLVEVNVDTKE</sequence>
<accession>A0AA93BL02</accession>
<organism evidence="3 4">
    <name type="scientific">Segatella copri</name>
    <dbReference type="NCBI Taxonomy" id="165179"/>
    <lineage>
        <taxon>Bacteria</taxon>
        <taxon>Pseudomonadati</taxon>
        <taxon>Bacteroidota</taxon>
        <taxon>Bacteroidia</taxon>
        <taxon>Bacteroidales</taxon>
        <taxon>Prevotellaceae</taxon>
        <taxon>Segatella</taxon>
    </lineage>
</organism>
<reference evidence="3 4" key="1">
    <citation type="submission" date="2018-08" db="EMBL/GenBank/DDBJ databases">
        <title>A genome reference for cultivated species of the human gut microbiota.</title>
        <authorList>
            <person name="Zou Y."/>
            <person name="Xue W."/>
            <person name="Luo G."/>
        </authorList>
    </citation>
    <scope>NUCLEOTIDE SEQUENCE [LARGE SCALE GENOMIC DNA]</scope>
    <source>
        <strain evidence="3 4">AM42-23AC</strain>
    </source>
</reference>
<dbReference type="RefSeq" id="WP_118192113.1">
    <property type="nucleotide sequence ID" value="NZ_QSFW01000045.1"/>
</dbReference>
<dbReference type="Pfam" id="PF13020">
    <property type="entry name" value="NOV_C"/>
    <property type="match status" value="1"/>
</dbReference>
<evidence type="ECO:0000256" key="1">
    <source>
        <dbReference type="SAM" id="MobiDB-lite"/>
    </source>
</evidence>